<feature type="binding site" evidence="5">
    <location>
        <position position="49"/>
    </location>
    <ligand>
        <name>Mg(2+)</name>
        <dbReference type="ChEBI" id="CHEBI:18420"/>
        <label>1</label>
    </ligand>
</feature>
<accession>A0ABD1YAQ2</accession>
<protein>
    <recommendedName>
        <fullName evidence="6">Endonuclease/exonuclease/phosphatase domain-containing protein</fullName>
    </recommendedName>
</protein>
<dbReference type="GO" id="GO:0016787">
    <property type="term" value="F:hydrolase activity"/>
    <property type="evidence" value="ECO:0007669"/>
    <property type="project" value="UniProtKB-KW"/>
</dbReference>
<dbReference type="PANTHER" id="PTHR22748:SF4">
    <property type="entry name" value="DNA-(APURINIC OR APYRIMIDINIC SITE) ENDONUCLEASE 2"/>
    <property type="match status" value="1"/>
</dbReference>
<dbReference type="Gene3D" id="3.60.10.10">
    <property type="entry name" value="Endonuclease/exonuclease/phosphatase"/>
    <property type="match status" value="1"/>
</dbReference>
<dbReference type="AlphaFoldDB" id="A0ABD1YAQ2"/>
<keyword evidence="8" id="KW-1185">Reference proteome</keyword>
<dbReference type="PANTHER" id="PTHR22748">
    <property type="entry name" value="AP ENDONUCLEASE"/>
    <property type="match status" value="1"/>
</dbReference>
<evidence type="ECO:0000256" key="3">
    <source>
        <dbReference type="ARBA" id="ARBA00022801"/>
    </source>
</evidence>
<dbReference type="InterPro" id="IPR004808">
    <property type="entry name" value="AP_endonuc_1"/>
</dbReference>
<keyword evidence="5" id="KW-0464">Manganese</keyword>
<evidence type="ECO:0000256" key="1">
    <source>
        <dbReference type="ARBA" id="ARBA00007092"/>
    </source>
</evidence>
<evidence type="ECO:0000256" key="4">
    <source>
        <dbReference type="ARBA" id="ARBA00022842"/>
    </source>
</evidence>
<reference evidence="7 8" key="1">
    <citation type="submission" date="2024-09" db="EMBL/GenBank/DDBJ databases">
        <title>Chromosome-scale assembly of Riccia fluitans.</title>
        <authorList>
            <person name="Paukszto L."/>
            <person name="Sawicki J."/>
            <person name="Karawczyk K."/>
            <person name="Piernik-Szablinska J."/>
            <person name="Szczecinska M."/>
            <person name="Mazdziarz M."/>
        </authorList>
    </citation>
    <scope>NUCLEOTIDE SEQUENCE [LARGE SCALE GENOMIC DNA]</scope>
    <source>
        <strain evidence="7">Rf_01</strain>
        <tissue evidence="7">Aerial parts of the thallus</tissue>
    </source>
</reference>
<dbReference type="InterPro" id="IPR005135">
    <property type="entry name" value="Endo/exonuclease/phosphatase"/>
</dbReference>
<dbReference type="Proteomes" id="UP001605036">
    <property type="component" value="Unassembled WGS sequence"/>
</dbReference>
<keyword evidence="4 5" id="KW-0460">Magnesium</keyword>
<evidence type="ECO:0000256" key="2">
    <source>
        <dbReference type="ARBA" id="ARBA00022723"/>
    </source>
</evidence>
<dbReference type="GO" id="GO:0046872">
    <property type="term" value="F:metal ion binding"/>
    <property type="evidence" value="ECO:0007669"/>
    <property type="project" value="UniProtKB-KW"/>
</dbReference>
<gene>
    <name evidence="7" type="ORF">R1flu_007976</name>
</gene>
<evidence type="ECO:0000313" key="7">
    <source>
        <dbReference type="EMBL" id="KAL2623731.1"/>
    </source>
</evidence>
<evidence type="ECO:0000256" key="5">
    <source>
        <dbReference type="PIRSR" id="PIRSR604808-2"/>
    </source>
</evidence>
<evidence type="ECO:0000259" key="6">
    <source>
        <dbReference type="Pfam" id="PF03372"/>
    </source>
</evidence>
<dbReference type="Pfam" id="PF03372">
    <property type="entry name" value="Exo_endo_phos"/>
    <property type="match status" value="1"/>
</dbReference>
<keyword evidence="2 5" id="KW-0479">Metal-binding</keyword>
<comment type="similarity">
    <text evidence="1">Belongs to the DNA repair enzymes AP/ExoA family.</text>
</comment>
<dbReference type="InterPro" id="IPR036691">
    <property type="entry name" value="Endo/exonu/phosph_ase_sf"/>
</dbReference>
<name>A0ABD1YAQ2_9MARC</name>
<evidence type="ECO:0000313" key="8">
    <source>
        <dbReference type="Proteomes" id="UP001605036"/>
    </source>
</evidence>
<keyword evidence="3" id="KW-0378">Hydrolase</keyword>
<proteinExistence type="inferred from homology"/>
<feature type="binding site" evidence="5">
    <location>
        <position position="20"/>
    </location>
    <ligand>
        <name>Mg(2+)</name>
        <dbReference type="ChEBI" id="CHEBI:18420"/>
        <label>1</label>
    </ligand>
</feature>
<comment type="cofactor">
    <cofactor evidence="5">
        <name>Mg(2+)</name>
        <dbReference type="ChEBI" id="CHEBI:18420"/>
    </cofactor>
    <cofactor evidence="5">
        <name>Mn(2+)</name>
        <dbReference type="ChEBI" id="CHEBI:29035"/>
    </cofactor>
    <text evidence="5">Probably binds two magnesium or manganese ions per subunit.</text>
</comment>
<sequence>MNHNTQDVQVPSRLVITSWNVRGLNDQERKLKVKDFVRKEKPLILALQETKLTNNKMKLAASSIMPSYSFIASQGRGGGGTTLFFHPTISVRESGRLSDGNLTWAREDFQGHSLHIAVVYSPHTPGLRAQFWKRLNQLLPFWKWILVGDWNIVERPEQTSGFRNHMAGVEETNFRSLKHNSRSLMPSTWSRKEVDCATLVTSPTVQNSVGRPWIGFTYLLTLPGLKP</sequence>
<feature type="domain" description="Endonuclease/exonuclease/phosphatase" evidence="6">
    <location>
        <begin position="18"/>
        <end position="165"/>
    </location>
</feature>
<comment type="caution">
    <text evidence="7">The sequence shown here is derived from an EMBL/GenBank/DDBJ whole genome shotgun (WGS) entry which is preliminary data.</text>
</comment>
<dbReference type="EMBL" id="JBHFFA010000005">
    <property type="protein sequence ID" value="KAL2623731.1"/>
    <property type="molecule type" value="Genomic_DNA"/>
</dbReference>
<dbReference type="SUPFAM" id="SSF56219">
    <property type="entry name" value="DNase I-like"/>
    <property type="match status" value="1"/>
</dbReference>
<organism evidence="7 8">
    <name type="scientific">Riccia fluitans</name>
    <dbReference type="NCBI Taxonomy" id="41844"/>
    <lineage>
        <taxon>Eukaryota</taxon>
        <taxon>Viridiplantae</taxon>
        <taxon>Streptophyta</taxon>
        <taxon>Embryophyta</taxon>
        <taxon>Marchantiophyta</taxon>
        <taxon>Marchantiopsida</taxon>
        <taxon>Marchantiidae</taxon>
        <taxon>Marchantiales</taxon>
        <taxon>Ricciaceae</taxon>
        <taxon>Riccia</taxon>
    </lineage>
</organism>